<proteinExistence type="predicted"/>
<gene>
    <name evidence="2" type="primary">marinerT_8</name>
    <name evidence="2" type="ORF">AVEN_47334_1</name>
</gene>
<comment type="caution">
    <text evidence="2">The sequence shown here is derived from an EMBL/GenBank/DDBJ whole genome shotgun (WGS) entry which is preliminary data.</text>
</comment>
<organism evidence="2 3">
    <name type="scientific">Araneus ventricosus</name>
    <name type="common">Orbweaver spider</name>
    <name type="synonym">Epeira ventricosa</name>
    <dbReference type="NCBI Taxonomy" id="182803"/>
    <lineage>
        <taxon>Eukaryota</taxon>
        <taxon>Metazoa</taxon>
        <taxon>Ecdysozoa</taxon>
        <taxon>Arthropoda</taxon>
        <taxon>Chelicerata</taxon>
        <taxon>Arachnida</taxon>
        <taxon>Araneae</taxon>
        <taxon>Araneomorphae</taxon>
        <taxon>Entelegynae</taxon>
        <taxon>Araneoidea</taxon>
        <taxon>Araneidae</taxon>
        <taxon>Araneus</taxon>
    </lineage>
</organism>
<reference evidence="2 3" key="1">
    <citation type="journal article" date="2019" name="Sci. Rep.">
        <title>Orb-weaving spider Araneus ventricosus genome elucidates the spidroin gene catalogue.</title>
        <authorList>
            <person name="Kono N."/>
            <person name="Nakamura H."/>
            <person name="Ohtoshi R."/>
            <person name="Moran D.A.P."/>
            <person name="Shinohara A."/>
            <person name="Yoshida Y."/>
            <person name="Fujiwara M."/>
            <person name="Mori M."/>
            <person name="Tomita M."/>
            <person name="Arakawa K."/>
        </authorList>
    </citation>
    <scope>NUCLEOTIDE SEQUENCE [LARGE SCALE GENOMIC DNA]</scope>
</reference>
<protein>
    <submittedName>
        <fullName evidence="2">Mariner Mos1 transposase</fullName>
    </submittedName>
</protein>
<keyword evidence="3" id="KW-1185">Reference proteome</keyword>
<accession>A0A4Y2FB67</accession>
<name>A0A4Y2FB67_ARAVE</name>
<evidence type="ECO:0000313" key="2">
    <source>
        <dbReference type="EMBL" id="GBM38237.1"/>
    </source>
</evidence>
<evidence type="ECO:0000256" key="1">
    <source>
        <dbReference type="SAM" id="SignalP"/>
    </source>
</evidence>
<dbReference type="GO" id="GO:0003676">
    <property type="term" value="F:nucleic acid binding"/>
    <property type="evidence" value="ECO:0007669"/>
    <property type="project" value="InterPro"/>
</dbReference>
<dbReference type="PANTHER" id="PTHR46060">
    <property type="entry name" value="MARINER MOS1 TRANSPOSASE-LIKE PROTEIN"/>
    <property type="match status" value="1"/>
</dbReference>
<keyword evidence="1" id="KW-0732">Signal</keyword>
<evidence type="ECO:0000313" key="3">
    <source>
        <dbReference type="Proteomes" id="UP000499080"/>
    </source>
</evidence>
<dbReference type="InterPro" id="IPR036397">
    <property type="entry name" value="RNaseH_sf"/>
</dbReference>
<dbReference type="PANTHER" id="PTHR46060:SF1">
    <property type="entry name" value="MARINER MOS1 TRANSPOSASE-LIKE PROTEIN"/>
    <property type="match status" value="1"/>
</dbReference>
<dbReference type="Proteomes" id="UP000499080">
    <property type="component" value="Unassembled WGS sequence"/>
</dbReference>
<dbReference type="AlphaFoldDB" id="A0A4Y2FB67"/>
<feature type="signal peptide" evidence="1">
    <location>
        <begin position="1"/>
        <end position="29"/>
    </location>
</feature>
<dbReference type="OrthoDB" id="10017160at2759"/>
<dbReference type="EMBL" id="BGPR01000863">
    <property type="protein sequence ID" value="GBM38237.1"/>
    <property type="molecule type" value="Genomic_DNA"/>
</dbReference>
<dbReference type="InterPro" id="IPR052709">
    <property type="entry name" value="Transposase-MT_Hybrid"/>
</dbReference>
<sequence length="140" mass="16240">MNISYLQIVILINLKGLLLVDFHTRGVTANSARFCARLELLHKAIRRKRPGVLSNGVLLLYDNARPHTVSVTRDLKQRFRWNFLGHPPHSPDLASSDFHLFWSLNKYLAGHHFRTDAEVQEAVLKWLRDLDPDFFYAGFD</sequence>
<dbReference type="Gene3D" id="3.30.420.10">
    <property type="entry name" value="Ribonuclease H-like superfamily/Ribonuclease H"/>
    <property type="match status" value="1"/>
</dbReference>
<feature type="chain" id="PRO_5021438044" evidence="1">
    <location>
        <begin position="30"/>
        <end position="140"/>
    </location>
</feature>